<evidence type="ECO:0000256" key="4">
    <source>
        <dbReference type="ARBA" id="ARBA00023136"/>
    </source>
</evidence>
<proteinExistence type="predicted"/>
<protein>
    <submittedName>
        <fullName evidence="6">Mitochondrial import inner membrane translocase subunit tim23-like protein</fullName>
    </submittedName>
</protein>
<keyword evidence="2" id="KW-0812">Transmembrane</keyword>
<dbReference type="Pfam" id="PF02466">
    <property type="entry name" value="Tim17"/>
    <property type="match status" value="1"/>
</dbReference>
<dbReference type="PANTHER" id="PTHR15371">
    <property type="entry name" value="TIM23"/>
    <property type="match status" value="1"/>
</dbReference>
<reference evidence="7" key="1">
    <citation type="journal article" date="2015" name="PLoS Genet.">
        <title>Genome Sequence and Transcriptome Analyses of Chrysochromulina tobin: Metabolic Tools for Enhanced Algal Fitness in the Prominent Order Prymnesiales (Haptophyceae).</title>
        <authorList>
            <person name="Hovde B.T."/>
            <person name="Deodato C.R."/>
            <person name="Hunsperger H.M."/>
            <person name="Ryken S.A."/>
            <person name="Yost W."/>
            <person name="Jha R.K."/>
            <person name="Patterson J."/>
            <person name="Monnat R.J. Jr."/>
            <person name="Barlow S.B."/>
            <person name="Starkenburg S.R."/>
            <person name="Cattolico R.A."/>
        </authorList>
    </citation>
    <scope>NUCLEOTIDE SEQUENCE</scope>
    <source>
        <strain evidence="7">CCMP291</strain>
    </source>
</reference>
<comment type="caution">
    <text evidence="6">The sequence shown here is derived from an EMBL/GenBank/DDBJ whole genome shotgun (WGS) entry which is preliminary data.</text>
</comment>
<name>A0A0M0K6Z7_9EUKA</name>
<evidence type="ECO:0000256" key="2">
    <source>
        <dbReference type="ARBA" id="ARBA00022692"/>
    </source>
</evidence>
<accession>A0A0M0K6Z7</accession>
<sequence length="211" mass="22138">MSGNNSEGLMHDPYASSGSSGSLMTPPPLPSADDFHPVAPSSAPADDLFLNIPSAKPPQPDFLYDENYDESFRRSWGERLTYHVGAAYSAGFLFGTSYGLVQGLAESKGQRQRIRINSVLNSMGMSGPGLANSLGCIALMCSFFESVAYNVRGTDDILNPAGAAALTGVLYKSTSGARVALPAGLGFGALAALGAFCSRQVGVPRYLKNLM</sequence>
<organism evidence="6 7">
    <name type="scientific">Chrysochromulina tobinii</name>
    <dbReference type="NCBI Taxonomy" id="1460289"/>
    <lineage>
        <taxon>Eukaryota</taxon>
        <taxon>Haptista</taxon>
        <taxon>Haptophyta</taxon>
        <taxon>Prymnesiophyceae</taxon>
        <taxon>Prymnesiales</taxon>
        <taxon>Chrysochromulinaceae</taxon>
        <taxon>Chrysochromulina</taxon>
    </lineage>
</organism>
<evidence type="ECO:0000313" key="7">
    <source>
        <dbReference type="Proteomes" id="UP000037460"/>
    </source>
</evidence>
<evidence type="ECO:0000256" key="5">
    <source>
        <dbReference type="SAM" id="MobiDB-lite"/>
    </source>
</evidence>
<comment type="subcellular location">
    <subcellularLocation>
        <location evidence="1">Membrane</location>
        <topology evidence="1">Multi-pass membrane protein</topology>
    </subcellularLocation>
</comment>
<dbReference type="Proteomes" id="UP000037460">
    <property type="component" value="Unassembled WGS sequence"/>
</dbReference>
<keyword evidence="7" id="KW-1185">Reference proteome</keyword>
<dbReference type="GO" id="GO:0008320">
    <property type="term" value="F:protein transmembrane transporter activity"/>
    <property type="evidence" value="ECO:0007669"/>
    <property type="project" value="TreeGrafter"/>
</dbReference>
<keyword evidence="3" id="KW-1133">Transmembrane helix</keyword>
<dbReference type="OrthoDB" id="159299at2759"/>
<dbReference type="GO" id="GO:0005744">
    <property type="term" value="C:TIM23 mitochondrial import inner membrane translocase complex"/>
    <property type="evidence" value="ECO:0007669"/>
    <property type="project" value="TreeGrafter"/>
</dbReference>
<feature type="region of interest" description="Disordered" evidence="5">
    <location>
        <begin position="1"/>
        <end position="37"/>
    </location>
</feature>
<dbReference type="EMBL" id="JWZX01001310">
    <property type="protein sequence ID" value="KOO34163.1"/>
    <property type="molecule type" value="Genomic_DNA"/>
</dbReference>
<dbReference type="AlphaFoldDB" id="A0A0M0K6Z7"/>
<evidence type="ECO:0000313" key="6">
    <source>
        <dbReference type="EMBL" id="KOO34163.1"/>
    </source>
</evidence>
<dbReference type="PANTHER" id="PTHR15371:SF0">
    <property type="entry name" value="SD19278P"/>
    <property type="match status" value="1"/>
</dbReference>
<keyword evidence="4" id="KW-0472">Membrane</keyword>
<dbReference type="InterPro" id="IPR045238">
    <property type="entry name" value="Tim23-like"/>
</dbReference>
<evidence type="ECO:0000256" key="1">
    <source>
        <dbReference type="ARBA" id="ARBA00004141"/>
    </source>
</evidence>
<evidence type="ECO:0000256" key="3">
    <source>
        <dbReference type="ARBA" id="ARBA00022989"/>
    </source>
</evidence>
<dbReference type="GO" id="GO:0030150">
    <property type="term" value="P:protein import into mitochondrial matrix"/>
    <property type="evidence" value="ECO:0007669"/>
    <property type="project" value="TreeGrafter"/>
</dbReference>
<gene>
    <name evidence="6" type="ORF">Ctob_010609</name>
</gene>